<evidence type="ECO:0000313" key="1">
    <source>
        <dbReference type="EMBL" id="MBA8926806.1"/>
    </source>
</evidence>
<keyword evidence="2" id="KW-1185">Reference proteome</keyword>
<name>A0ABR6BIT4_9PSEU</name>
<dbReference type="Proteomes" id="UP000517916">
    <property type="component" value="Unassembled WGS sequence"/>
</dbReference>
<sequence>MAEGYQVVPQALRNAQRSFEDANDRFAGLTLNEMPTWHLGDGDLGLLGRNAGVVVDYNQALETVREKSRSAAQNFSAVSDALNTAAKVYEAQDEEYYKQFGWLAQSLDGPYQPSK</sequence>
<protein>
    <recommendedName>
        <fullName evidence="3">Excreted virulence factor EspC (Type VII ESX diderm)</fullName>
    </recommendedName>
</protein>
<evidence type="ECO:0000313" key="2">
    <source>
        <dbReference type="Proteomes" id="UP000517916"/>
    </source>
</evidence>
<comment type="caution">
    <text evidence="1">The sequence shown here is derived from an EMBL/GenBank/DDBJ whole genome shotgun (WGS) entry which is preliminary data.</text>
</comment>
<evidence type="ECO:0008006" key="3">
    <source>
        <dbReference type="Google" id="ProtNLM"/>
    </source>
</evidence>
<accession>A0ABR6BIT4</accession>
<gene>
    <name evidence="1" type="ORF">BC739_004012</name>
</gene>
<organism evidence="1 2">
    <name type="scientific">Kutzneria viridogrisea</name>
    <dbReference type="NCBI Taxonomy" id="47990"/>
    <lineage>
        <taxon>Bacteria</taxon>
        <taxon>Bacillati</taxon>
        <taxon>Actinomycetota</taxon>
        <taxon>Actinomycetes</taxon>
        <taxon>Pseudonocardiales</taxon>
        <taxon>Pseudonocardiaceae</taxon>
        <taxon>Kutzneria</taxon>
    </lineage>
</organism>
<proteinExistence type="predicted"/>
<dbReference type="EMBL" id="JACJID010000003">
    <property type="protein sequence ID" value="MBA8926806.1"/>
    <property type="molecule type" value="Genomic_DNA"/>
</dbReference>
<dbReference type="RefSeq" id="WP_182838019.1">
    <property type="nucleotide sequence ID" value="NZ_BAAABQ010000091.1"/>
</dbReference>
<reference evidence="1 2" key="1">
    <citation type="submission" date="2020-08" db="EMBL/GenBank/DDBJ databases">
        <title>Genomic Encyclopedia of Archaeal and Bacterial Type Strains, Phase II (KMG-II): from individual species to whole genera.</title>
        <authorList>
            <person name="Goeker M."/>
        </authorList>
    </citation>
    <scope>NUCLEOTIDE SEQUENCE [LARGE SCALE GENOMIC DNA]</scope>
    <source>
        <strain evidence="1 2">DSM 43850</strain>
    </source>
</reference>